<dbReference type="GO" id="GO:0015744">
    <property type="term" value="P:succinate transport"/>
    <property type="evidence" value="ECO:0007669"/>
    <property type="project" value="TreeGrafter"/>
</dbReference>
<reference evidence="10 11" key="1">
    <citation type="submission" date="2018-09" db="EMBL/GenBank/DDBJ databases">
        <title>Paenibacillus aracenensis nov. sp. isolated from a cave in southern Spain.</title>
        <authorList>
            <person name="Jurado V."/>
            <person name="Gutierrez-Patricio S."/>
            <person name="Gonzalez-Pimentel J.L."/>
            <person name="Miller A.Z."/>
            <person name="Laiz L."/>
            <person name="Saiz-Jimenez C."/>
        </authorList>
    </citation>
    <scope>NUCLEOTIDE SEQUENCE [LARGE SCALE GENOMIC DNA]</scope>
    <source>
        <strain evidence="10 11">DSM 22867</strain>
    </source>
</reference>
<dbReference type="AlphaFoldDB" id="A0A3A1USW2"/>
<keyword evidence="2" id="KW-1003">Cell membrane</keyword>
<dbReference type="OrthoDB" id="9810047at2"/>
<keyword evidence="3" id="KW-0997">Cell inner membrane</keyword>
<evidence type="ECO:0000313" key="11">
    <source>
        <dbReference type="Proteomes" id="UP000266482"/>
    </source>
</evidence>
<dbReference type="PANTHER" id="PTHR34390">
    <property type="entry name" value="UPF0442 PROTEIN YJJB-RELATED"/>
    <property type="match status" value="1"/>
</dbReference>
<keyword evidence="5 8" id="KW-1133">Transmembrane helix</keyword>
<evidence type="ECO:0000313" key="10">
    <source>
        <dbReference type="EMBL" id="RIX46498.1"/>
    </source>
</evidence>
<evidence type="ECO:0000256" key="4">
    <source>
        <dbReference type="ARBA" id="ARBA00022692"/>
    </source>
</evidence>
<evidence type="ECO:0000256" key="3">
    <source>
        <dbReference type="ARBA" id="ARBA00022519"/>
    </source>
</evidence>
<feature type="domain" description="Threonine/Serine exporter ThrE" evidence="9">
    <location>
        <begin position="6"/>
        <end position="134"/>
    </location>
</feature>
<evidence type="ECO:0000256" key="2">
    <source>
        <dbReference type="ARBA" id="ARBA00022475"/>
    </source>
</evidence>
<comment type="caution">
    <text evidence="10">The sequence shown here is derived from an EMBL/GenBank/DDBJ whole genome shotgun (WGS) entry which is preliminary data.</text>
</comment>
<feature type="transmembrane region" description="Helical" evidence="8">
    <location>
        <begin position="27"/>
        <end position="46"/>
    </location>
</feature>
<dbReference type="InterPro" id="IPR050539">
    <property type="entry name" value="ThrE_Dicarb/AminoAcid_Exp"/>
</dbReference>
<feature type="transmembrane region" description="Helical" evidence="8">
    <location>
        <begin position="118"/>
        <end position="138"/>
    </location>
</feature>
<keyword evidence="11" id="KW-1185">Reference proteome</keyword>
<dbReference type="InterPro" id="IPR024528">
    <property type="entry name" value="ThrE_2"/>
</dbReference>
<name>A0A3A1USW2_9BACL</name>
<evidence type="ECO:0000259" key="9">
    <source>
        <dbReference type="Pfam" id="PF12821"/>
    </source>
</evidence>
<keyword evidence="6 8" id="KW-0472">Membrane</keyword>
<evidence type="ECO:0000256" key="6">
    <source>
        <dbReference type="ARBA" id="ARBA00023136"/>
    </source>
</evidence>
<feature type="transmembrane region" description="Helical" evidence="8">
    <location>
        <begin position="78"/>
        <end position="98"/>
    </location>
</feature>
<keyword evidence="4 8" id="KW-0812">Transmembrane</keyword>
<feature type="transmembrane region" description="Helical" evidence="8">
    <location>
        <begin position="52"/>
        <end position="71"/>
    </location>
</feature>
<dbReference type="PANTHER" id="PTHR34390:SF1">
    <property type="entry name" value="SUCCINATE TRANSPORTER SUBUNIT YJJB-RELATED"/>
    <property type="match status" value="1"/>
</dbReference>
<comment type="subcellular location">
    <subcellularLocation>
        <location evidence="1">Cell membrane</location>
        <topology evidence="1">Multi-pass membrane protein</topology>
    </subcellularLocation>
</comment>
<sequence length="143" mass="15609">MYIISQLITSFISSALFGFVFNAPKRLLLQCGTAGMACWMVYTIGIRLDLDIIPATLIAATLVTIISQWFAKLYKTPIIVFNVPGIIPLVPGGIAYDAMKNVVLNQYDTAVQLAVKAFMISGSIAIGLVLSEVINQVIRRSIR</sequence>
<protein>
    <submittedName>
        <fullName evidence="10">Threonine/serine exporter</fullName>
    </submittedName>
</protein>
<feature type="transmembrane region" description="Helical" evidence="8">
    <location>
        <begin position="6"/>
        <end position="22"/>
    </location>
</feature>
<comment type="similarity">
    <text evidence="7">Belongs to the ThrE exporter (TC 2.A.79) family.</text>
</comment>
<proteinExistence type="inferred from homology"/>
<dbReference type="GO" id="GO:0005886">
    <property type="term" value="C:plasma membrane"/>
    <property type="evidence" value="ECO:0007669"/>
    <property type="project" value="UniProtKB-SubCell"/>
</dbReference>
<accession>A0A3A1USW2</accession>
<evidence type="ECO:0000256" key="8">
    <source>
        <dbReference type="SAM" id="Phobius"/>
    </source>
</evidence>
<dbReference type="RefSeq" id="WP_119603077.1">
    <property type="nucleotide sequence ID" value="NZ_QXQA01000027.1"/>
</dbReference>
<evidence type="ECO:0000256" key="5">
    <source>
        <dbReference type="ARBA" id="ARBA00022989"/>
    </source>
</evidence>
<dbReference type="Pfam" id="PF12821">
    <property type="entry name" value="ThrE_2"/>
    <property type="match status" value="1"/>
</dbReference>
<dbReference type="EMBL" id="QXQA01000027">
    <property type="protein sequence ID" value="RIX46498.1"/>
    <property type="molecule type" value="Genomic_DNA"/>
</dbReference>
<dbReference type="Proteomes" id="UP000266482">
    <property type="component" value="Unassembled WGS sequence"/>
</dbReference>
<gene>
    <name evidence="10" type="ORF">D3P08_26155</name>
</gene>
<evidence type="ECO:0000256" key="1">
    <source>
        <dbReference type="ARBA" id="ARBA00004651"/>
    </source>
</evidence>
<organism evidence="10 11">
    <name type="scientific">Paenibacillus nanensis</name>
    <dbReference type="NCBI Taxonomy" id="393251"/>
    <lineage>
        <taxon>Bacteria</taxon>
        <taxon>Bacillati</taxon>
        <taxon>Bacillota</taxon>
        <taxon>Bacilli</taxon>
        <taxon>Bacillales</taxon>
        <taxon>Paenibacillaceae</taxon>
        <taxon>Paenibacillus</taxon>
    </lineage>
</organism>
<evidence type="ECO:0000256" key="7">
    <source>
        <dbReference type="ARBA" id="ARBA00034125"/>
    </source>
</evidence>